<evidence type="ECO:0000256" key="4">
    <source>
        <dbReference type="ARBA" id="ARBA00022553"/>
    </source>
</evidence>
<dbReference type="GO" id="GO:0000155">
    <property type="term" value="F:phosphorelay sensor kinase activity"/>
    <property type="evidence" value="ECO:0007669"/>
    <property type="project" value="InterPro"/>
</dbReference>
<dbReference type="STRING" id="469383.Cwoe_4385"/>
<dbReference type="InterPro" id="IPR005467">
    <property type="entry name" value="His_kinase_dom"/>
</dbReference>
<dbReference type="KEGG" id="cwo:Cwoe_4385"/>
<dbReference type="SUPFAM" id="SSF52172">
    <property type="entry name" value="CheY-like"/>
    <property type="match status" value="1"/>
</dbReference>
<evidence type="ECO:0000313" key="12">
    <source>
        <dbReference type="EMBL" id="ADB52799.1"/>
    </source>
</evidence>
<evidence type="ECO:0000256" key="8">
    <source>
        <dbReference type="PROSITE-ProRule" id="PRU00169"/>
    </source>
</evidence>
<dbReference type="InterPro" id="IPR036097">
    <property type="entry name" value="HisK_dim/P_sf"/>
</dbReference>
<dbReference type="EC" id="2.7.13.3" evidence="3"/>
<dbReference type="HOGENOM" id="CLU_547156_0_0_11"/>
<dbReference type="RefSeq" id="WP_012935850.1">
    <property type="nucleotide sequence ID" value="NC_013739.1"/>
</dbReference>
<evidence type="ECO:0000259" key="9">
    <source>
        <dbReference type="PROSITE" id="PS50109"/>
    </source>
</evidence>
<evidence type="ECO:0000256" key="3">
    <source>
        <dbReference type="ARBA" id="ARBA00012438"/>
    </source>
</evidence>
<dbReference type="GO" id="GO:0005886">
    <property type="term" value="C:plasma membrane"/>
    <property type="evidence" value="ECO:0007669"/>
    <property type="project" value="UniProtKB-SubCell"/>
</dbReference>
<proteinExistence type="predicted"/>
<reference evidence="13" key="2">
    <citation type="submission" date="2010-01" db="EMBL/GenBank/DDBJ databases">
        <title>The complete genome of Conexibacter woesei DSM 14684.</title>
        <authorList>
            <consortium name="US DOE Joint Genome Institute (JGI-PGF)"/>
            <person name="Lucas S."/>
            <person name="Copeland A."/>
            <person name="Lapidus A."/>
            <person name="Glavina del Rio T."/>
            <person name="Dalin E."/>
            <person name="Tice H."/>
            <person name="Bruce D."/>
            <person name="Goodwin L."/>
            <person name="Pitluck S."/>
            <person name="Kyrpides N."/>
            <person name="Mavromatis K."/>
            <person name="Ivanova N."/>
            <person name="Mikhailova N."/>
            <person name="Chertkov O."/>
            <person name="Brettin T."/>
            <person name="Detter J.C."/>
            <person name="Han C."/>
            <person name="Larimer F."/>
            <person name="Land M."/>
            <person name="Hauser L."/>
            <person name="Markowitz V."/>
            <person name="Cheng J.-F."/>
            <person name="Hugenholtz P."/>
            <person name="Woyke T."/>
            <person name="Wu D."/>
            <person name="Pukall R."/>
            <person name="Steenblock K."/>
            <person name="Schneider S."/>
            <person name="Klenk H.-P."/>
            <person name="Eisen J.A."/>
        </authorList>
    </citation>
    <scope>NUCLEOTIDE SEQUENCE [LARGE SCALE GENOMIC DNA]</scope>
    <source>
        <strain evidence="13">DSM 14684 / CIP 108061 / JCM 11494 / NBRC 100937 / ID131577</strain>
    </source>
</reference>
<dbReference type="AlphaFoldDB" id="D3F701"/>
<dbReference type="Pfam" id="PF08448">
    <property type="entry name" value="PAS_4"/>
    <property type="match status" value="1"/>
</dbReference>
<dbReference type="SMART" id="SM00448">
    <property type="entry name" value="REC"/>
    <property type="match status" value="1"/>
</dbReference>
<dbReference type="Proteomes" id="UP000008229">
    <property type="component" value="Chromosome"/>
</dbReference>
<dbReference type="PROSITE" id="PS50112">
    <property type="entry name" value="PAS"/>
    <property type="match status" value="1"/>
</dbReference>
<dbReference type="CDD" id="cd00156">
    <property type="entry name" value="REC"/>
    <property type="match status" value="1"/>
</dbReference>
<dbReference type="InterPro" id="IPR003594">
    <property type="entry name" value="HATPase_dom"/>
</dbReference>
<feature type="domain" description="Histidine kinase" evidence="9">
    <location>
        <begin position="140"/>
        <end position="356"/>
    </location>
</feature>
<dbReference type="eggNOG" id="COG2205">
    <property type="taxonomic scope" value="Bacteria"/>
</dbReference>
<dbReference type="CDD" id="cd00082">
    <property type="entry name" value="HisKA"/>
    <property type="match status" value="1"/>
</dbReference>
<dbReference type="InterPro" id="IPR013656">
    <property type="entry name" value="PAS_4"/>
</dbReference>
<dbReference type="Pfam" id="PF00512">
    <property type="entry name" value="HisKA"/>
    <property type="match status" value="1"/>
</dbReference>
<keyword evidence="4 8" id="KW-0597">Phosphoprotein</keyword>
<sequence>MLPSLERSLVDSLPALVFVKDLAGRYLLLNRAARQMFGSCAGMVDADVFRRDQVRLLSAQDEHVAMREQPFQFHHELWFRERRLDYLTIKFPLLADDGELYAIGGFATDVSLLRRAEDEALEAWRAAERASDTKSHLIAQVSHELRAPLQSILGYSQLLKSLTHDSDEVRISESIANAGEHLLSLANDLLDTMRPGAPASSVSGDAIDPCQLVNEVIEMIRPLAAQRMVSLGRDVHAGLGLYVRGDRRRLKQVLINLMSNAVRYGVAHGDVIVRLERVPGSRLRFVVVNDGASIRPEHAERLFAPFDRLGQNVSAEGSGLGLALSRSFMEAMDGTIGIQESSAAGTAFYLELPIAAGASADPFAPAREAPLRVREDVRGRVLHVEDSAEQAQLMRDALARLLPNVELLHEASGRAALLRARTSDVDLLLVDMHLPDLSGEELLAGLAGLDVIVLSGLVTTEGVARARALGAIDYLAKPVDLARLQRAIVASLGSVTAL</sequence>
<dbReference type="SUPFAM" id="SSF55874">
    <property type="entry name" value="ATPase domain of HSP90 chaperone/DNA topoisomerase II/histidine kinase"/>
    <property type="match status" value="1"/>
</dbReference>
<dbReference type="eggNOG" id="COG0745">
    <property type="taxonomic scope" value="Bacteria"/>
</dbReference>
<dbReference type="Gene3D" id="3.30.450.20">
    <property type="entry name" value="PAS domain"/>
    <property type="match status" value="1"/>
</dbReference>
<keyword evidence="6 12" id="KW-0418">Kinase</keyword>
<comment type="subcellular location">
    <subcellularLocation>
        <location evidence="2">Cell membrane</location>
    </subcellularLocation>
</comment>
<dbReference type="PRINTS" id="PR00344">
    <property type="entry name" value="BCTRLSENSOR"/>
</dbReference>
<dbReference type="InterPro" id="IPR003661">
    <property type="entry name" value="HisK_dim/P_dom"/>
</dbReference>
<evidence type="ECO:0000256" key="1">
    <source>
        <dbReference type="ARBA" id="ARBA00000085"/>
    </source>
</evidence>
<dbReference type="PANTHER" id="PTHR43047">
    <property type="entry name" value="TWO-COMPONENT HISTIDINE PROTEIN KINASE"/>
    <property type="match status" value="1"/>
</dbReference>
<dbReference type="InterPro" id="IPR035965">
    <property type="entry name" value="PAS-like_dom_sf"/>
</dbReference>
<evidence type="ECO:0000256" key="5">
    <source>
        <dbReference type="ARBA" id="ARBA00022679"/>
    </source>
</evidence>
<feature type="domain" description="PAS" evidence="11">
    <location>
        <begin position="7"/>
        <end position="38"/>
    </location>
</feature>
<dbReference type="GO" id="GO:0009927">
    <property type="term" value="F:histidine phosphotransfer kinase activity"/>
    <property type="evidence" value="ECO:0007669"/>
    <property type="project" value="TreeGrafter"/>
</dbReference>
<dbReference type="Gene3D" id="3.30.565.10">
    <property type="entry name" value="Histidine kinase-like ATPase, C-terminal domain"/>
    <property type="match status" value="1"/>
</dbReference>
<dbReference type="Gene3D" id="1.10.287.130">
    <property type="match status" value="1"/>
</dbReference>
<dbReference type="OrthoDB" id="340764at2"/>
<dbReference type="InterPro" id="IPR001789">
    <property type="entry name" value="Sig_transdc_resp-reg_receiver"/>
</dbReference>
<evidence type="ECO:0000256" key="6">
    <source>
        <dbReference type="ARBA" id="ARBA00022777"/>
    </source>
</evidence>
<evidence type="ECO:0000259" key="11">
    <source>
        <dbReference type="PROSITE" id="PS50112"/>
    </source>
</evidence>
<dbReference type="SUPFAM" id="SSF55785">
    <property type="entry name" value="PYP-like sensor domain (PAS domain)"/>
    <property type="match status" value="1"/>
</dbReference>
<keyword evidence="13" id="KW-1185">Reference proteome</keyword>
<evidence type="ECO:0000313" key="13">
    <source>
        <dbReference type="Proteomes" id="UP000008229"/>
    </source>
</evidence>
<dbReference type="Pfam" id="PF02518">
    <property type="entry name" value="HATPase_c"/>
    <property type="match status" value="1"/>
</dbReference>
<dbReference type="InterPro" id="IPR004358">
    <property type="entry name" value="Sig_transdc_His_kin-like_C"/>
</dbReference>
<dbReference type="Pfam" id="PF00072">
    <property type="entry name" value="Response_reg"/>
    <property type="match status" value="1"/>
</dbReference>
<gene>
    <name evidence="12" type="ordered locus">Cwoe_4385</name>
</gene>
<dbReference type="PANTHER" id="PTHR43047:SF72">
    <property type="entry name" value="OSMOSENSING HISTIDINE PROTEIN KINASE SLN1"/>
    <property type="match status" value="1"/>
</dbReference>
<accession>D3F701</accession>
<dbReference type="SMART" id="SM00388">
    <property type="entry name" value="HisKA"/>
    <property type="match status" value="1"/>
</dbReference>
<feature type="domain" description="Response regulatory" evidence="10">
    <location>
        <begin position="380"/>
        <end position="492"/>
    </location>
</feature>
<dbReference type="PROSITE" id="PS50110">
    <property type="entry name" value="RESPONSE_REGULATORY"/>
    <property type="match status" value="1"/>
</dbReference>
<dbReference type="InterPro" id="IPR000014">
    <property type="entry name" value="PAS"/>
</dbReference>
<organism evidence="12 13">
    <name type="scientific">Conexibacter woesei (strain DSM 14684 / CCUG 47730 / CIP 108061 / JCM 11494 / NBRC 100937 / ID131577)</name>
    <dbReference type="NCBI Taxonomy" id="469383"/>
    <lineage>
        <taxon>Bacteria</taxon>
        <taxon>Bacillati</taxon>
        <taxon>Actinomycetota</taxon>
        <taxon>Thermoleophilia</taxon>
        <taxon>Solirubrobacterales</taxon>
        <taxon>Conexibacteraceae</taxon>
        <taxon>Conexibacter</taxon>
    </lineage>
</organism>
<evidence type="ECO:0000256" key="7">
    <source>
        <dbReference type="ARBA" id="ARBA00023012"/>
    </source>
</evidence>
<evidence type="ECO:0000259" key="10">
    <source>
        <dbReference type="PROSITE" id="PS50110"/>
    </source>
</evidence>
<protein>
    <recommendedName>
        <fullName evidence="3">histidine kinase</fullName>
        <ecNumber evidence="3">2.7.13.3</ecNumber>
    </recommendedName>
</protein>
<comment type="catalytic activity">
    <reaction evidence="1">
        <text>ATP + protein L-histidine = ADP + protein N-phospho-L-histidine.</text>
        <dbReference type="EC" id="2.7.13.3"/>
    </reaction>
</comment>
<keyword evidence="7" id="KW-0902">Two-component regulatory system</keyword>
<reference evidence="12 13" key="1">
    <citation type="journal article" date="2010" name="Stand. Genomic Sci.">
        <title>Complete genome sequence of Conexibacter woesei type strain (ID131577).</title>
        <authorList>
            <person name="Pukall R."/>
            <person name="Lapidus A."/>
            <person name="Glavina Del Rio T."/>
            <person name="Copeland A."/>
            <person name="Tice H."/>
            <person name="Cheng J.-F."/>
            <person name="Lucas S."/>
            <person name="Chen F."/>
            <person name="Nolan M."/>
            <person name="Bruce D."/>
            <person name="Goodwin L."/>
            <person name="Pitluck S."/>
            <person name="Mavromatis K."/>
            <person name="Ivanova N."/>
            <person name="Ovchinnikova G."/>
            <person name="Pati A."/>
            <person name="Chen A."/>
            <person name="Palaniappan K."/>
            <person name="Land M."/>
            <person name="Hauser L."/>
            <person name="Chang Y.-J."/>
            <person name="Jeffries C.D."/>
            <person name="Chain P."/>
            <person name="Meincke L."/>
            <person name="Sims D."/>
            <person name="Brettin T."/>
            <person name="Detter J.C."/>
            <person name="Rohde M."/>
            <person name="Goeker M."/>
            <person name="Bristow J."/>
            <person name="Eisen J.A."/>
            <person name="Markowitz V."/>
            <person name="Kyrpides N.C."/>
            <person name="Klenk H.-P."/>
            <person name="Hugenholtz P."/>
        </authorList>
    </citation>
    <scope>NUCLEOTIDE SEQUENCE [LARGE SCALE GENOMIC DNA]</scope>
    <source>
        <strain evidence="13">DSM 14684 / CIP 108061 / JCM 11494 / NBRC 100937 / ID131577</strain>
    </source>
</reference>
<dbReference type="Gene3D" id="3.40.50.2300">
    <property type="match status" value="1"/>
</dbReference>
<name>D3F701_CONWI</name>
<dbReference type="PROSITE" id="PS50109">
    <property type="entry name" value="HIS_KIN"/>
    <property type="match status" value="1"/>
</dbReference>
<evidence type="ECO:0000256" key="2">
    <source>
        <dbReference type="ARBA" id="ARBA00004236"/>
    </source>
</evidence>
<dbReference type="SMART" id="SM00387">
    <property type="entry name" value="HATPase_c"/>
    <property type="match status" value="1"/>
</dbReference>
<dbReference type="SUPFAM" id="SSF47384">
    <property type="entry name" value="Homodimeric domain of signal transducing histidine kinase"/>
    <property type="match status" value="1"/>
</dbReference>
<dbReference type="InterPro" id="IPR011006">
    <property type="entry name" value="CheY-like_superfamily"/>
</dbReference>
<keyword evidence="5" id="KW-0808">Transferase</keyword>
<dbReference type="InterPro" id="IPR036890">
    <property type="entry name" value="HATPase_C_sf"/>
</dbReference>
<feature type="modified residue" description="4-aspartylphosphate" evidence="8">
    <location>
        <position position="431"/>
    </location>
</feature>
<dbReference type="EMBL" id="CP001854">
    <property type="protein sequence ID" value="ADB52799.1"/>
    <property type="molecule type" value="Genomic_DNA"/>
</dbReference>